<comment type="caution">
    <text evidence="1">The sequence shown here is derived from an EMBL/GenBank/DDBJ whole genome shotgun (WGS) entry which is preliminary data.</text>
</comment>
<dbReference type="EMBL" id="JAZHXJ010001755">
    <property type="protein sequence ID" value="KAL1844151.1"/>
    <property type="molecule type" value="Genomic_DNA"/>
</dbReference>
<organism evidence="1 2">
    <name type="scientific">Phialemonium thermophilum</name>
    <dbReference type="NCBI Taxonomy" id="223376"/>
    <lineage>
        <taxon>Eukaryota</taxon>
        <taxon>Fungi</taxon>
        <taxon>Dikarya</taxon>
        <taxon>Ascomycota</taxon>
        <taxon>Pezizomycotina</taxon>
        <taxon>Sordariomycetes</taxon>
        <taxon>Sordariomycetidae</taxon>
        <taxon>Cephalothecales</taxon>
        <taxon>Cephalothecaceae</taxon>
        <taxon>Phialemonium</taxon>
    </lineage>
</organism>
<protein>
    <submittedName>
        <fullName evidence="1">Uncharacterized protein</fullName>
    </submittedName>
</protein>
<sequence>MVAWPSQEDVVLRPLSTEVPDKCAADAPVPQTQVAVEERVKDLDLRTVSHVARRGAWYLLGKIDGQTIYGDPNELLLSKIVRVHASELIGFSTAAWARAARTQMDLFATGGRPPLPLKVIEASFEKPQPGKPLEAVLETS</sequence>
<evidence type="ECO:0000313" key="1">
    <source>
        <dbReference type="EMBL" id="KAL1844151.1"/>
    </source>
</evidence>
<dbReference type="Proteomes" id="UP001586593">
    <property type="component" value="Unassembled WGS sequence"/>
</dbReference>
<keyword evidence="2" id="KW-1185">Reference proteome</keyword>
<accession>A0ABR3VRB7</accession>
<proteinExistence type="predicted"/>
<gene>
    <name evidence="1" type="ORF">VTK73DRAFT_2637</name>
</gene>
<evidence type="ECO:0000313" key="2">
    <source>
        <dbReference type="Proteomes" id="UP001586593"/>
    </source>
</evidence>
<reference evidence="1 2" key="1">
    <citation type="journal article" date="2024" name="Commun. Biol.">
        <title>Comparative genomic analysis of thermophilic fungi reveals convergent evolutionary adaptations and gene losses.</title>
        <authorList>
            <person name="Steindorff A.S."/>
            <person name="Aguilar-Pontes M.V."/>
            <person name="Robinson A.J."/>
            <person name="Andreopoulos B."/>
            <person name="LaButti K."/>
            <person name="Kuo A."/>
            <person name="Mondo S."/>
            <person name="Riley R."/>
            <person name="Otillar R."/>
            <person name="Haridas S."/>
            <person name="Lipzen A."/>
            <person name="Grimwood J."/>
            <person name="Schmutz J."/>
            <person name="Clum A."/>
            <person name="Reid I.D."/>
            <person name="Moisan M.C."/>
            <person name="Butler G."/>
            <person name="Nguyen T.T.M."/>
            <person name="Dewar K."/>
            <person name="Conant G."/>
            <person name="Drula E."/>
            <person name="Henrissat B."/>
            <person name="Hansel C."/>
            <person name="Singer S."/>
            <person name="Hutchinson M.I."/>
            <person name="de Vries R.P."/>
            <person name="Natvig D.O."/>
            <person name="Powell A.J."/>
            <person name="Tsang A."/>
            <person name="Grigoriev I.V."/>
        </authorList>
    </citation>
    <scope>NUCLEOTIDE SEQUENCE [LARGE SCALE GENOMIC DNA]</scope>
    <source>
        <strain evidence="1 2">ATCC 24622</strain>
    </source>
</reference>
<name>A0ABR3VRB7_9PEZI</name>